<dbReference type="Pfam" id="PF00589">
    <property type="entry name" value="Phage_integrase"/>
    <property type="match status" value="1"/>
</dbReference>
<evidence type="ECO:0000313" key="9">
    <source>
        <dbReference type="Proteomes" id="UP000219336"/>
    </source>
</evidence>
<keyword evidence="4" id="KW-0233">DNA recombination</keyword>
<dbReference type="Proteomes" id="UP000219336">
    <property type="component" value="Unassembled WGS sequence"/>
</dbReference>
<feature type="domain" description="Core-binding (CB)" evidence="7">
    <location>
        <begin position="217"/>
        <end position="299"/>
    </location>
</feature>
<dbReference type="Gene3D" id="1.10.443.10">
    <property type="entry name" value="Intergrase catalytic core"/>
    <property type="match status" value="1"/>
</dbReference>
<dbReference type="InterPro" id="IPR011010">
    <property type="entry name" value="DNA_brk_join_enz"/>
</dbReference>
<dbReference type="GO" id="GO:0006310">
    <property type="term" value="P:DNA recombination"/>
    <property type="evidence" value="ECO:0007669"/>
    <property type="project" value="UniProtKB-KW"/>
</dbReference>
<reference evidence="9" key="1">
    <citation type="submission" date="2016-06" db="EMBL/GenBank/DDBJ databases">
        <authorList>
            <person name="Rodrigo-Torres L."/>
            <person name="Arahal R.D."/>
            <person name="Lucena T."/>
        </authorList>
    </citation>
    <scope>NUCLEOTIDE SEQUENCE [LARGE SCALE GENOMIC DNA]</scope>
    <source>
        <strain evidence="9">CECT8203</strain>
    </source>
</reference>
<dbReference type="InterPro" id="IPR010998">
    <property type="entry name" value="Integrase_recombinase_N"/>
</dbReference>
<dbReference type="GO" id="GO:0015074">
    <property type="term" value="P:DNA integration"/>
    <property type="evidence" value="ECO:0007669"/>
    <property type="project" value="UniProtKB-KW"/>
</dbReference>
<dbReference type="InterPro" id="IPR002104">
    <property type="entry name" value="Integrase_catalytic"/>
</dbReference>
<dbReference type="GO" id="GO:0003677">
    <property type="term" value="F:DNA binding"/>
    <property type="evidence" value="ECO:0007669"/>
    <property type="project" value="UniProtKB-UniRule"/>
</dbReference>
<organism evidence="8 9">
    <name type="scientific">Vibrio thalassae</name>
    <dbReference type="NCBI Taxonomy" id="1243014"/>
    <lineage>
        <taxon>Bacteria</taxon>
        <taxon>Pseudomonadati</taxon>
        <taxon>Pseudomonadota</taxon>
        <taxon>Gammaproteobacteria</taxon>
        <taxon>Vibrionales</taxon>
        <taxon>Vibrionaceae</taxon>
        <taxon>Vibrio</taxon>
    </lineage>
</organism>
<evidence type="ECO:0000256" key="1">
    <source>
        <dbReference type="ARBA" id="ARBA00008857"/>
    </source>
</evidence>
<comment type="similarity">
    <text evidence="1">Belongs to the 'phage' integrase family.</text>
</comment>
<dbReference type="Pfam" id="PF20172">
    <property type="entry name" value="DUF6538"/>
    <property type="match status" value="1"/>
</dbReference>
<gene>
    <name evidence="8" type="primary">xerC_3</name>
    <name evidence="8" type="ORF">VTH8203_03035</name>
</gene>
<protein>
    <submittedName>
        <fullName evidence="8">Tyrosine recombinase XerC</fullName>
    </submittedName>
</protein>
<evidence type="ECO:0000256" key="3">
    <source>
        <dbReference type="ARBA" id="ARBA00023125"/>
    </source>
</evidence>
<dbReference type="SUPFAM" id="SSF56349">
    <property type="entry name" value="DNA breaking-rejoining enzymes"/>
    <property type="match status" value="1"/>
</dbReference>
<dbReference type="Pfam" id="PF13102">
    <property type="entry name" value="Phage_int_SAM_5"/>
    <property type="match status" value="1"/>
</dbReference>
<feature type="domain" description="Tyr recombinase" evidence="6">
    <location>
        <begin position="323"/>
        <end position="509"/>
    </location>
</feature>
<proteinExistence type="inferred from homology"/>
<dbReference type="InterPro" id="IPR025269">
    <property type="entry name" value="SAM-like_dom"/>
</dbReference>
<keyword evidence="9" id="KW-1185">Reference proteome</keyword>
<accession>A0A240EL36</accession>
<dbReference type="InterPro" id="IPR044068">
    <property type="entry name" value="CB"/>
</dbReference>
<dbReference type="AlphaFoldDB" id="A0A240EL36"/>
<dbReference type="EMBL" id="OANU01000056">
    <property type="protein sequence ID" value="SNX49388.1"/>
    <property type="molecule type" value="Genomic_DNA"/>
</dbReference>
<evidence type="ECO:0000259" key="6">
    <source>
        <dbReference type="PROSITE" id="PS51898"/>
    </source>
</evidence>
<keyword evidence="2" id="KW-0229">DNA integration</keyword>
<evidence type="ECO:0000313" key="8">
    <source>
        <dbReference type="EMBL" id="SNX49388.1"/>
    </source>
</evidence>
<evidence type="ECO:0000256" key="2">
    <source>
        <dbReference type="ARBA" id="ARBA00022908"/>
    </source>
</evidence>
<sequence>MFHVPYASFRPFCRSDDSSKYPETKKRPDKSDLFEFGGSERFEVKIQLSIQLIPSPAPSYFKGKCLYTEPKPVTQFVTHLVMTDKKHLILRGTTWYINYRLPKDLQPYYGNKEKFVRSLKTDSLKTAQALRDGLLLELDTQLQSLGVNPRGARYRELVKQIRTEYSQLRSNKEFEAFDSFYDIDSLIHNGDKLKAAAVLEATGNTPPDELKAPSTDYTLFEVGELYLNHIEGKKGYSTIKNTKRVLRYFKDFNYNKDISLKSITRPLVVKFIEHLRVTIAASTTTTLIGCLNGIWNYAHDRGYVETTSVFKDHRIKEERSKPKSYRPFTLQQWKQLMLELTKSANTDGKLWIAPIGLMTGMRINEICGLHKEDVYKESNGEWFIRVHDENRNLKTESSTRRVPIHSSILPAIQHLKTVSDNEFLIKEVISNPSNRAGTIGTWFSRNKVKHITTESDVAFHSLRGMLATAFENANVEEGIAATIIGHTKDTMTYGLYSNGIKPELATEAMNKAAVELTTFIEHFPKPKKSYKITNN</sequence>
<dbReference type="PROSITE" id="PS51900">
    <property type="entry name" value="CB"/>
    <property type="match status" value="1"/>
</dbReference>
<dbReference type="Gene3D" id="1.10.150.130">
    <property type="match status" value="1"/>
</dbReference>
<evidence type="ECO:0000256" key="4">
    <source>
        <dbReference type="ARBA" id="ARBA00023172"/>
    </source>
</evidence>
<name>A0A240EL36_9VIBR</name>
<dbReference type="InterPro" id="IPR046668">
    <property type="entry name" value="DUF6538"/>
</dbReference>
<dbReference type="PANTHER" id="PTHR30629">
    <property type="entry name" value="PROPHAGE INTEGRASE"/>
    <property type="match status" value="1"/>
</dbReference>
<dbReference type="InterPro" id="IPR050808">
    <property type="entry name" value="Phage_Integrase"/>
</dbReference>
<dbReference type="InterPro" id="IPR013762">
    <property type="entry name" value="Integrase-like_cat_sf"/>
</dbReference>
<keyword evidence="3 5" id="KW-0238">DNA-binding</keyword>
<dbReference type="PANTHER" id="PTHR30629:SF6">
    <property type="entry name" value="PROPHAGE INTEGRASE INTA-RELATED"/>
    <property type="match status" value="1"/>
</dbReference>
<dbReference type="PROSITE" id="PS51898">
    <property type="entry name" value="TYR_RECOMBINASE"/>
    <property type="match status" value="1"/>
</dbReference>
<evidence type="ECO:0000256" key="5">
    <source>
        <dbReference type="PROSITE-ProRule" id="PRU01248"/>
    </source>
</evidence>
<evidence type="ECO:0000259" key="7">
    <source>
        <dbReference type="PROSITE" id="PS51900"/>
    </source>
</evidence>